<keyword evidence="4" id="KW-1185">Reference proteome</keyword>
<feature type="coiled-coil region" evidence="1">
    <location>
        <begin position="245"/>
        <end position="290"/>
    </location>
</feature>
<sequence>MSVVQERSSLSLSYASSFEDSRPHWLGDSCRCSSEDLYNTIAKLEQEARLAAEIGQTLLQKHDALKHESAQLEKQLALSHDKTRHLERLLHEQDSAMEDLSERHNRANWERHKAEQTLRETEADLEMANARNSQLMNDLKARASELRSTRIALHQADTREQNTRAKLEDAKQELIAAQKSERAIESKHKKLRARYDMLYSAYEKLKLDQQEVPQVAETDDLAWLRESNERLRNEMLRLSLSLEPSEKHQQQQQQHIKELEATNQEMATELTECRERLADTQAQLDTIRLQMEKLLLVSSQQEQSMVLASHTSPPQKKPSSMPVRTLSAVVHHHHHILHHHNNAKCLQDAAVQTQTDDAKDQHVLERLRGTDMRTLNRALNRAFDIKEMNETSNGMIQSILSEMRPKDDLSRDMLTEIGQLRMIINDLQLAYVSKVQEQEEKVIQQQQCNDEQSKGSTSAIGRLMDMVLSSTTLDSSSSSFQDHPKTIPSVVGRLQSWTTEQVTRKRHSMLRPPSVDHTLSHASQD</sequence>
<evidence type="ECO:0000256" key="1">
    <source>
        <dbReference type="SAM" id="Coils"/>
    </source>
</evidence>
<proteinExistence type="predicted"/>
<dbReference type="OrthoDB" id="4088568at2759"/>
<dbReference type="Proteomes" id="UP000027586">
    <property type="component" value="Unassembled WGS sequence"/>
</dbReference>
<name>A0A068RWB4_9FUNG</name>
<keyword evidence="1" id="KW-0175">Coiled coil</keyword>
<dbReference type="EMBL" id="CBTN010000020">
    <property type="protein sequence ID" value="CDH53990.1"/>
    <property type="molecule type" value="Genomic_DNA"/>
</dbReference>
<organism evidence="3 4">
    <name type="scientific">Lichtheimia corymbifera JMRC:FSU:9682</name>
    <dbReference type="NCBI Taxonomy" id="1263082"/>
    <lineage>
        <taxon>Eukaryota</taxon>
        <taxon>Fungi</taxon>
        <taxon>Fungi incertae sedis</taxon>
        <taxon>Mucoromycota</taxon>
        <taxon>Mucoromycotina</taxon>
        <taxon>Mucoromycetes</taxon>
        <taxon>Mucorales</taxon>
        <taxon>Lichtheimiaceae</taxon>
        <taxon>Lichtheimia</taxon>
    </lineage>
</organism>
<feature type="region of interest" description="Disordered" evidence="2">
    <location>
        <begin position="503"/>
        <end position="525"/>
    </location>
</feature>
<evidence type="ECO:0000313" key="4">
    <source>
        <dbReference type="Proteomes" id="UP000027586"/>
    </source>
</evidence>
<accession>A0A068RWB4</accession>
<dbReference type="STRING" id="1263082.A0A068RWB4"/>
<dbReference type="AlphaFoldDB" id="A0A068RWB4"/>
<reference evidence="3" key="1">
    <citation type="submission" date="2013-08" db="EMBL/GenBank/DDBJ databases">
        <title>Gene expansion shapes genome architecture in the human pathogen Lichtheimia corymbifera: an evolutionary genomics analysis in the ancient terrestrial Mucorales (Mucoromycotina).</title>
        <authorList>
            <person name="Schwartze V.U."/>
            <person name="Winter S."/>
            <person name="Shelest E."/>
            <person name="Marcet-Houben M."/>
            <person name="Horn F."/>
            <person name="Wehner S."/>
            <person name="Hoffmann K."/>
            <person name="Riege K."/>
            <person name="Sammeth M."/>
            <person name="Nowrousian M."/>
            <person name="Valiante V."/>
            <person name="Linde J."/>
            <person name="Jacobsen I.D."/>
            <person name="Marz M."/>
            <person name="Brakhage A.A."/>
            <person name="Gabaldon T."/>
            <person name="Bocker S."/>
            <person name="Voigt K."/>
        </authorList>
    </citation>
    <scope>NUCLEOTIDE SEQUENCE [LARGE SCALE GENOMIC DNA]</scope>
    <source>
        <strain evidence="3">FSU 9682</strain>
    </source>
</reference>
<comment type="caution">
    <text evidence="3">The sequence shown here is derived from an EMBL/GenBank/DDBJ whole genome shotgun (WGS) entry which is preliminary data.</text>
</comment>
<feature type="coiled-coil region" evidence="1">
    <location>
        <begin position="97"/>
        <end position="187"/>
    </location>
</feature>
<dbReference type="VEuPathDB" id="FungiDB:LCOR_05284.1"/>
<evidence type="ECO:0000313" key="3">
    <source>
        <dbReference type="EMBL" id="CDH53990.1"/>
    </source>
</evidence>
<gene>
    <name evidence="3" type="ORF">LCOR_05284.1</name>
</gene>
<evidence type="ECO:0000256" key="2">
    <source>
        <dbReference type="SAM" id="MobiDB-lite"/>
    </source>
</evidence>
<protein>
    <submittedName>
        <fullName evidence="3">Uncharacterized protein</fullName>
    </submittedName>
</protein>